<organism evidence="1 2">
    <name type="scientific">Streptomyces spororaveus</name>
    <dbReference type="NCBI Taxonomy" id="284039"/>
    <lineage>
        <taxon>Bacteria</taxon>
        <taxon>Bacillati</taxon>
        <taxon>Actinomycetota</taxon>
        <taxon>Actinomycetes</taxon>
        <taxon>Kitasatosporales</taxon>
        <taxon>Streptomycetaceae</taxon>
        <taxon>Streptomyces</taxon>
    </lineage>
</organism>
<dbReference type="SUPFAM" id="SSF46785">
    <property type="entry name" value="Winged helix' DNA-binding domain"/>
    <property type="match status" value="1"/>
</dbReference>
<proteinExistence type="predicted"/>
<sequence length="171" mass="18509">MATTVGARPRPQLSETAQVVLLQCAFGRYRDEEELPAVEAVAAALRIPHQVADKALDELVLAGVLEPRWQGRHVVISRALWPFPVRRPTPAAEAVARRIIHEATAPRTPAVNELPSDRQLAAMYCVNVDVVREGLRLAAMREAVALVPGRPATVIRPLPAARQASAGTVGR</sequence>
<evidence type="ECO:0008006" key="3">
    <source>
        <dbReference type="Google" id="ProtNLM"/>
    </source>
</evidence>
<reference evidence="2" key="1">
    <citation type="submission" date="2023-07" db="EMBL/GenBank/DDBJ databases">
        <title>Whole genome shotgun sequence of Streptomyces spororaveus NBRC 15456.</title>
        <authorList>
            <person name="Komaki H."/>
            <person name="Tamura T."/>
        </authorList>
    </citation>
    <scope>NUCLEOTIDE SEQUENCE [LARGE SCALE GENOMIC DNA]</scope>
    <source>
        <strain evidence="2">NBRC 15456</strain>
    </source>
</reference>
<accession>A0ABQ3T6D7</accession>
<comment type="caution">
    <text evidence="1">The sequence shown here is derived from an EMBL/GenBank/DDBJ whole genome shotgun (WGS) entry which is preliminary data.</text>
</comment>
<dbReference type="InterPro" id="IPR036390">
    <property type="entry name" value="WH_DNA-bd_sf"/>
</dbReference>
<gene>
    <name evidence="1" type="ORF">Sspor_14850</name>
</gene>
<keyword evidence="2" id="KW-1185">Reference proteome</keyword>
<dbReference type="EMBL" id="BNED01000005">
    <property type="protein sequence ID" value="GHI75924.1"/>
    <property type="molecule type" value="Genomic_DNA"/>
</dbReference>
<name>A0ABQ3T6D7_9ACTN</name>
<dbReference type="RefSeq" id="WP_202198281.1">
    <property type="nucleotide sequence ID" value="NZ_BAAATO010000011.1"/>
</dbReference>
<protein>
    <recommendedName>
        <fullName evidence="3">Regulatory GntR family protein</fullName>
    </recommendedName>
</protein>
<dbReference type="InterPro" id="IPR036388">
    <property type="entry name" value="WH-like_DNA-bd_sf"/>
</dbReference>
<evidence type="ECO:0000313" key="2">
    <source>
        <dbReference type="Proteomes" id="UP000608522"/>
    </source>
</evidence>
<evidence type="ECO:0000313" key="1">
    <source>
        <dbReference type="EMBL" id="GHI75924.1"/>
    </source>
</evidence>
<dbReference type="Gene3D" id="1.10.10.10">
    <property type="entry name" value="Winged helix-like DNA-binding domain superfamily/Winged helix DNA-binding domain"/>
    <property type="match status" value="1"/>
</dbReference>
<dbReference type="Proteomes" id="UP000608522">
    <property type="component" value="Unassembled WGS sequence"/>
</dbReference>